<dbReference type="Pfam" id="PF02939">
    <property type="entry name" value="UcrQ"/>
    <property type="match status" value="1"/>
</dbReference>
<dbReference type="GO" id="GO:0005743">
    <property type="term" value="C:mitochondrial inner membrane"/>
    <property type="evidence" value="ECO:0007669"/>
    <property type="project" value="UniProtKB-SubCell"/>
</dbReference>
<comment type="function">
    <text evidence="11">Component of the ubiquinol-cytochrome c oxidoreductase, a multisubunit transmembrane complex that is part of the mitochondrial electron transport chain which drives oxidative phosphorylation. The complex plays an important role in the uptake of multiple carbon sources present in different host niches.</text>
</comment>
<keyword evidence="10 11" id="KW-0472">Membrane</keyword>
<evidence type="ECO:0000313" key="12">
    <source>
        <dbReference type="EMBL" id="KAF7762171.1"/>
    </source>
</evidence>
<evidence type="ECO:0000256" key="5">
    <source>
        <dbReference type="ARBA" id="ARBA00022692"/>
    </source>
</evidence>
<sequence>MPGPRVYIHWWGDKHGALKQKGITQYAISPWQTKAAPHMFRNYLFNGYRRISSELIFWVLPFGIGYGIYTWGKSRYDWQNTKAGHLAESAE</sequence>
<dbReference type="InterPro" id="IPR004205">
    <property type="entry name" value="Cyt_bc1_su8"/>
</dbReference>
<evidence type="ECO:0000256" key="9">
    <source>
        <dbReference type="ARBA" id="ARBA00023128"/>
    </source>
</evidence>
<keyword evidence="3 11" id="KW-0813">Transport</keyword>
<proteinExistence type="inferred from homology"/>
<evidence type="ECO:0000256" key="6">
    <source>
        <dbReference type="ARBA" id="ARBA00022792"/>
    </source>
</evidence>
<dbReference type="SUPFAM" id="SSF81508">
    <property type="entry name" value="Ubiquinone-binding protein QP-C of cytochrome bc1 complex (Ubiquinol-cytochrome c reductase)"/>
    <property type="match status" value="1"/>
</dbReference>
<keyword evidence="6 11" id="KW-0999">Mitochondrion inner membrane</keyword>
<comment type="similarity">
    <text evidence="2 11">Belongs to the UQCRQ/QCR8 family.</text>
</comment>
<accession>A0A8H7C563</accession>
<evidence type="ECO:0000256" key="1">
    <source>
        <dbReference type="ARBA" id="ARBA00004434"/>
    </source>
</evidence>
<dbReference type="AlphaFoldDB" id="A0A8H7C563"/>
<evidence type="ECO:0000256" key="8">
    <source>
        <dbReference type="ARBA" id="ARBA00022989"/>
    </source>
</evidence>
<protein>
    <recommendedName>
        <fullName evidence="11">Cytochrome b-c1 complex subunit 8</fullName>
    </recommendedName>
    <alternativeName>
        <fullName evidence="11">Complex III subunit 8</fullName>
    </alternativeName>
</protein>
<keyword evidence="7 11" id="KW-0249">Electron transport</keyword>
<dbReference type="Gene3D" id="1.20.5.210">
    <property type="entry name" value="Cytochrome b-c1 complex subunit 8"/>
    <property type="match status" value="1"/>
</dbReference>
<keyword evidence="8 11" id="KW-1133">Transmembrane helix</keyword>
<keyword evidence="9 11" id="KW-0496">Mitochondrion</keyword>
<reference evidence="12 13" key="1">
    <citation type="journal article" name="Sci. Rep.">
        <title>Telomere-to-telomere assembled and centromere annotated genomes of the two main subspecies of the button mushroom Agaricus bisporus reveal especially polymorphic chromosome ends.</title>
        <authorList>
            <person name="Sonnenberg A.S.M."/>
            <person name="Sedaghat-Telgerd N."/>
            <person name="Lavrijssen B."/>
            <person name="Ohm R.A."/>
            <person name="Hendrickx P.M."/>
            <person name="Scholtmeijer K."/>
            <person name="Baars J.J.P."/>
            <person name="van Peer A."/>
        </authorList>
    </citation>
    <scope>NUCLEOTIDE SEQUENCE [LARGE SCALE GENOMIC DNA]</scope>
    <source>
        <strain evidence="12 13">H119_p4</strain>
    </source>
</reference>
<gene>
    <name evidence="12" type="ORF">Agabi119p4_8764</name>
</gene>
<evidence type="ECO:0000256" key="4">
    <source>
        <dbReference type="ARBA" id="ARBA00022660"/>
    </source>
</evidence>
<dbReference type="InterPro" id="IPR036642">
    <property type="entry name" value="Cyt_bc1_su8_sf"/>
</dbReference>
<name>A0A8H7C563_AGABI</name>
<comment type="subcellular location">
    <subcellularLocation>
        <location evidence="1 11">Mitochondrion inner membrane</location>
        <topology evidence="1 11">Single-pass membrane protein</topology>
    </subcellularLocation>
</comment>
<evidence type="ECO:0000313" key="13">
    <source>
        <dbReference type="Proteomes" id="UP000629468"/>
    </source>
</evidence>
<keyword evidence="5 11" id="KW-0812">Transmembrane</keyword>
<evidence type="ECO:0000256" key="2">
    <source>
        <dbReference type="ARBA" id="ARBA00007668"/>
    </source>
</evidence>
<dbReference type="EMBL" id="JABXXO010000012">
    <property type="protein sequence ID" value="KAF7762171.1"/>
    <property type="molecule type" value="Genomic_DNA"/>
</dbReference>
<organism evidence="12 13">
    <name type="scientific">Agaricus bisporus var. burnettii</name>
    <dbReference type="NCBI Taxonomy" id="192524"/>
    <lineage>
        <taxon>Eukaryota</taxon>
        <taxon>Fungi</taxon>
        <taxon>Dikarya</taxon>
        <taxon>Basidiomycota</taxon>
        <taxon>Agaricomycotina</taxon>
        <taxon>Agaricomycetes</taxon>
        <taxon>Agaricomycetidae</taxon>
        <taxon>Agaricales</taxon>
        <taxon>Agaricineae</taxon>
        <taxon>Agaricaceae</taxon>
        <taxon>Agaricus</taxon>
    </lineage>
</organism>
<evidence type="ECO:0000256" key="7">
    <source>
        <dbReference type="ARBA" id="ARBA00022982"/>
    </source>
</evidence>
<dbReference type="GO" id="GO:0045275">
    <property type="term" value="C:respiratory chain complex III"/>
    <property type="evidence" value="ECO:0007669"/>
    <property type="project" value="UniProtKB-UniRule"/>
</dbReference>
<keyword evidence="4 11" id="KW-0679">Respiratory chain</keyword>
<evidence type="ECO:0000256" key="11">
    <source>
        <dbReference type="RuleBase" id="RU368118"/>
    </source>
</evidence>
<evidence type="ECO:0000256" key="3">
    <source>
        <dbReference type="ARBA" id="ARBA00022448"/>
    </source>
</evidence>
<dbReference type="PANTHER" id="PTHR12119:SF2">
    <property type="entry name" value="CYTOCHROME B-C1 COMPLEX SUBUNIT 8"/>
    <property type="match status" value="1"/>
</dbReference>
<comment type="subunit">
    <text evidence="11">Component of the ubiquinol-cytochrome c oxidoreductase (cytochrome b-c1 complex, complex III, CIII), a multisubunit enzyme composed of 3 respiratory subunits cytochrome b, cytochrome c1 and Rieske protein, 2 core protein subunits, and additional low-molecular weight protein subunits. The complex exists as an obligatory dimer and forms supercomplexes (SCs) in the inner mitochondrial membrane with cytochrome c oxidase (complex IV, CIV).</text>
</comment>
<dbReference type="GO" id="GO:0006122">
    <property type="term" value="P:mitochondrial electron transport, ubiquinol to cytochrome c"/>
    <property type="evidence" value="ECO:0007669"/>
    <property type="project" value="UniProtKB-UniRule"/>
</dbReference>
<evidence type="ECO:0000256" key="10">
    <source>
        <dbReference type="ARBA" id="ARBA00023136"/>
    </source>
</evidence>
<dbReference type="PANTHER" id="PTHR12119">
    <property type="entry name" value="UBIQUINOL-CYTOCHROME C REDUCTASE COMPLEX UBIQUINONE-BINDING PROTEIN QP-C"/>
    <property type="match status" value="1"/>
</dbReference>
<feature type="transmembrane region" description="Helical" evidence="11">
    <location>
        <begin position="55"/>
        <end position="72"/>
    </location>
</feature>
<comment type="caution">
    <text evidence="12">The sequence shown here is derived from an EMBL/GenBank/DDBJ whole genome shotgun (WGS) entry which is preliminary data.</text>
</comment>
<dbReference type="Proteomes" id="UP000629468">
    <property type="component" value="Unassembled WGS sequence"/>
</dbReference>